<organism evidence="4 5">
    <name type="scientific">Leifsonia kafniensis</name>
    <dbReference type="NCBI Taxonomy" id="475957"/>
    <lineage>
        <taxon>Bacteria</taxon>
        <taxon>Bacillati</taxon>
        <taxon>Actinomycetota</taxon>
        <taxon>Actinomycetes</taxon>
        <taxon>Micrococcales</taxon>
        <taxon>Microbacteriaceae</taxon>
        <taxon>Leifsonia</taxon>
    </lineage>
</organism>
<dbReference type="PRINTS" id="PR00420">
    <property type="entry name" value="RNGMNOXGNASE"/>
</dbReference>
<feature type="domain" description="FAD-binding" evidence="3">
    <location>
        <begin position="6"/>
        <end position="366"/>
    </location>
</feature>
<keyword evidence="1" id="KW-0285">Flavoprotein</keyword>
<dbReference type="Pfam" id="PF21274">
    <property type="entry name" value="Rng_hyd_C"/>
    <property type="match status" value="1"/>
</dbReference>
<comment type="caution">
    <text evidence="4">The sequence shown here is derived from an EMBL/GenBank/DDBJ whole genome shotgun (WGS) entry which is preliminary data.</text>
</comment>
<dbReference type="InterPro" id="IPR002938">
    <property type="entry name" value="FAD-bd"/>
</dbReference>
<dbReference type="PROSITE" id="PS51257">
    <property type="entry name" value="PROKAR_LIPOPROTEIN"/>
    <property type="match status" value="1"/>
</dbReference>
<proteinExistence type="predicted"/>
<dbReference type="Gene3D" id="3.50.50.60">
    <property type="entry name" value="FAD/NAD(P)-binding domain"/>
    <property type="match status" value="1"/>
</dbReference>
<name>A0ABP7KMX6_9MICO</name>
<accession>A0ABP7KMX6</accession>
<reference evidence="5" key="1">
    <citation type="journal article" date="2019" name="Int. J. Syst. Evol. Microbiol.">
        <title>The Global Catalogue of Microorganisms (GCM) 10K type strain sequencing project: providing services to taxonomists for standard genome sequencing and annotation.</title>
        <authorList>
            <consortium name="The Broad Institute Genomics Platform"/>
            <consortium name="The Broad Institute Genome Sequencing Center for Infectious Disease"/>
            <person name="Wu L."/>
            <person name="Ma J."/>
        </authorList>
    </citation>
    <scope>NUCLEOTIDE SEQUENCE [LARGE SCALE GENOMIC DNA]</scope>
    <source>
        <strain evidence="5">JCM 17021</strain>
    </source>
</reference>
<keyword evidence="2" id="KW-0274">FAD</keyword>
<dbReference type="EMBL" id="BAABCN010000007">
    <property type="protein sequence ID" value="GAA3880617.1"/>
    <property type="molecule type" value="Genomic_DNA"/>
</dbReference>
<evidence type="ECO:0000259" key="3">
    <source>
        <dbReference type="Pfam" id="PF01494"/>
    </source>
</evidence>
<keyword evidence="4" id="KW-0560">Oxidoreductase</keyword>
<dbReference type="PANTHER" id="PTHR43004:SF8">
    <property type="entry name" value="FAD-BINDING DOMAIN-CONTAINING PROTEIN-RELATED"/>
    <property type="match status" value="1"/>
</dbReference>
<gene>
    <name evidence="4" type="ORF">GCM10022381_23600</name>
</gene>
<dbReference type="RefSeq" id="WP_345066706.1">
    <property type="nucleotide sequence ID" value="NZ_BAABCN010000007.1"/>
</dbReference>
<evidence type="ECO:0000256" key="2">
    <source>
        <dbReference type="ARBA" id="ARBA00022827"/>
    </source>
</evidence>
<keyword evidence="4" id="KW-0503">Monooxygenase</keyword>
<dbReference type="InterPro" id="IPR050641">
    <property type="entry name" value="RIFMO-like"/>
</dbReference>
<dbReference type="Pfam" id="PF01494">
    <property type="entry name" value="FAD_binding_3"/>
    <property type="match status" value="1"/>
</dbReference>
<dbReference type="InterPro" id="IPR036188">
    <property type="entry name" value="FAD/NAD-bd_sf"/>
</dbReference>
<dbReference type="Gene3D" id="3.40.30.120">
    <property type="match status" value="1"/>
</dbReference>
<dbReference type="PANTHER" id="PTHR43004">
    <property type="entry name" value="TRK SYSTEM POTASSIUM UPTAKE PROTEIN"/>
    <property type="match status" value="1"/>
</dbReference>
<sequence>MRTLEFDVFVVGAGPTGLACAALLARDGVNVAAITRYYSGLANSPRAHIINQRTMEVFRDLGIEDRVIDAAMPASLMGQVVWAESFAGPEIARRKGWGAGADRRSDYEAASPSSLTNIAQHILEPILCDAARELGAQVIFSLELVSMRQENDQVISLCRDRVTGEDIEVVSAYAVGADGDNSIVCRELGFEVEGMMGLGHMLNYWVEADLTTYTAHRPGALYQILRPGGRSHIDNAVFVNVRPWNEWVVSLPYDPAEGDPDFTAEEATRLTRLYVGDPDLEVRLIGTSTWTINQVHAEVLHQGRVVIAGNAAHRHPPAGGLGANTCVQDAFNLAWKLRMLLNGTADEGLLETYTAERAPVARQIVHGANTSLAALMAIPGALGLRPGQPIEEGRQQLRIRFDATPEGAERRRALAAAVRMQDYNFNALGVELGQRYVSSAIVPDGSSPQPELDPELFYEATTAPGAPVPHAWLVQGSEQVSTRDLVGKGRFTVLTGLGGAEWRVAARTLSDELGIPVDAVTIGPGQDAEDAYGDWAALREIDEDGCLLVRPDHHIAFRASRATGDELAVLRDALRRVLARHSLVG</sequence>
<keyword evidence="5" id="KW-1185">Reference proteome</keyword>
<dbReference type="SUPFAM" id="SSF51905">
    <property type="entry name" value="FAD/NAD(P)-binding domain"/>
    <property type="match status" value="1"/>
</dbReference>
<dbReference type="GO" id="GO:0004497">
    <property type="term" value="F:monooxygenase activity"/>
    <property type="evidence" value="ECO:0007669"/>
    <property type="project" value="UniProtKB-KW"/>
</dbReference>
<protein>
    <submittedName>
        <fullName evidence="4">FAD-dependent monooxygenase</fullName>
    </submittedName>
</protein>
<evidence type="ECO:0000313" key="4">
    <source>
        <dbReference type="EMBL" id="GAA3880617.1"/>
    </source>
</evidence>
<evidence type="ECO:0000313" key="5">
    <source>
        <dbReference type="Proteomes" id="UP001501803"/>
    </source>
</evidence>
<dbReference type="Proteomes" id="UP001501803">
    <property type="component" value="Unassembled WGS sequence"/>
</dbReference>
<evidence type="ECO:0000256" key="1">
    <source>
        <dbReference type="ARBA" id="ARBA00022630"/>
    </source>
</evidence>
<dbReference type="Gene3D" id="3.30.9.10">
    <property type="entry name" value="D-Amino Acid Oxidase, subunit A, domain 2"/>
    <property type="match status" value="1"/>
</dbReference>